<dbReference type="AlphaFoldDB" id="A0A927RC51"/>
<dbReference type="Gene3D" id="3.20.20.80">
    <property type="entry name" value="Glycosidases"/>
    <property type="match status" value="1"/>
</dbReference>
<name>A0A927RC51_9ACTN</name>
<dbReference type="Proteomes" id="UP000638648">
    <property type="component" value="Unassembled WGS sequence"/>
</dbReference>
<dbReference type="Pfam" id="PF14871">
    <property type="entry name" value="GHL6"/>
    <property type="match status" value="1"/>
</dbReference>
<dbReference type="SUPFAM" id="SSF52317">
    <property type="entry name" value="Class I glutamine amidotransferase-like"/>
    <property type="match status" value="1"/>
</dbReference>
<dbReference type="SUPFAM" id="SSF51445">
    <property type="entry name" value="(Trans)glycosidases"/>
    <property type="match status" value="1"/>
</dbReference>
<dbReference type="EMBL" id="JADBEM010000001">
    <property type="protein sequence ID" value="MBE1609514.1"/>
    <property type="molecule type" value="Genomic_DNA"/>
</dbReference>
<protein>
    <recommendedName>
        <fullName evidence="3">Beta-galactosidase trimerisation domain-containing protein</fullName>
    </recommendedName>
</protein>
<reference evidence="1" key="1">
    <citation type="submission" date="2020-10" db="EMBL/GenBank/DDBJ databases">
        <title>Sequencing the genomes of 1000 actinobacteria strains.</title>
        <authorList>
            <person name="Klenk H.-P."/>
        </authorList>
    </citation>
    <scope>NUCLEOTIDE SEQUENCE</scope>
    <source>
        <strain evidence="1">DSM 45354</strain>
    </source>
</reference>
<dbReference type="InterPro" id="IPR029062">
    <property type="entry name" value="Class_I_gatase-like"/>
</dbReference>
<dbReference type="RefSeq" id="WP_192753081.1">
    <property type="nucleotide sequence ID" value="NZ_BAABJL010000201.1"/>
</dbReference>
<comment type="caution">
    <text evidence="1">The sequence shown here is derived from an EMBL/GenBank/DDBJ whole genome shotgun (WGS) entry which is preliminary data.</text>
</comment>
<evidence type="ECO:0000313" key="2">
    <source>
        <dbReference type="Proteomes" id="UP000638648"/>
    </source>
</evidence>
<accession>A0A927RC51</accession>
<dbReference type="InterPro" id="IPR028212">
    <property type="entry name" value="GHL6"/>
</dbReference>
<gene>
    <name evidence="1" type="ORF">HEB94_006362</name>
</gene>
<sequence length="716" mass="79984">MTAAAEVPWYRRAFRWGQTNLTEKDPARYDAAWWRSYWQRTRVQGVIVNAGGIVAYYPSRYPLQHRAEFLGDCDLYGEIVTAAREEGLAVLARMDSNRADEDFYQAHPDWFAIDAAGQPYRAGPLYVACVNGPYYREYLPSVLEEIIERSAPDGITDNSWSGLDRDHICYCGSCQAGFRADTGLALPVKPDWDDNAYRRWIVWSYQQRIAVWELNNEVTTRAGGPDCRWIGMNGGEIASQAYRFRDYRAICERTPILMLDSQYRHEGRGFQANGDSGKLLHGLLGWDTLIPESTAMYDAGTPTFRIGSKPAPEARMWAVEGFAGGIQPWWHHIGSYHEDRRQYSTPEPLFRWHEAQEDHLLGRRPIATVGVLWSQRSVDFHGKEDPENRSIAPYKGFADALIRARIPYLPVHVDDLEEQGAQFSVLVVPDVGALSDEQVARVRAFAESGKGLVVSGESGKYDEWGDPRADFAFADLLGVHATGKTEGSLNPAVASWEAYSGHTYLRAAAEVASREPAEVLRGFEDTELLPFGGRIEVVRTDEDVQVPLTLVPAFPIYPPEKSWMAVEASDVPAVTTRTLPAGNRVAYLAADLDRRYARHHHPDHGRLLANLVRWASADDVPLTVEGAGVLDCHLYRKGDSLVLHLVNLDQGGAWQGRLEEFTPVGPFVVKVRLPEGLRPEVARLLVAGEEVGFSASDGWASLRIARVVDHEVVLLA</sequence>
<dbReference type="Gene3D" id="3.40.50.880">
    <property type="match status" value="1"/>
</dbReference>
<dbReference type="InterPro" id="IPR017853">
    <property type="entry name" value="GH"/>
</dbReference>
<keyword evidence="2" id="KW-1185">Reference proteome</keyword>
<evidence type="ECO:0008006" key="3">
    <source>
        <dbReference type="Google" id="ProtNLM"/>
    </source>
</evidence>
<evidence type="ECO:0000313" key="1">
    <source>
        <dbReference type="EMBL" id="MBE1609514.1"/>
    </source>
</evidence>
<dbReference type="CDD" id="cd03143">
    <property type="entry name" value="A4_beta-galactosidase_middle_domain"/>
    <property type="match status" value="1"/>
</dbReference>
<proteinExistence type="predicted"/>
<organism evidence="1 2">
    <name type="scientific">Actinopolymorpha pittospori</name>
    <dbReference type="NCBI Taxonomy" id="648752"/>
    <lineage>
        <taxon>Bacteria</taxon>
        <taxon>Bacillati</taxon>
        <taxon>Actinomycetota</taxon>
        <taxon>Actinomycetes</taxon>
        <taxon>Propionibacteriales</taxon>
        <taxon>Actinopolymorphaceae</taxon>
        <taxon>Actinopolymorpha</taxon>
    </lineage>
</organism>